<evidence type="ECO:0000313" key="2">
    <source>
        <dbReference type="Proteomes" id="UP000667802"/>
    </source>
</evidence>
<dbReference type="EMBL" id="JAALHA020000008">
    <property type="protein sequence ID" value="MDR9896593.1"/>
    <property type="molecule type" value="Genomic_DNA"/>
</dbReference>
<dbReference type="InterPro" id="IPR010985">
    <property type="entry name" value="Ribbon_hlx_hlx"/>
</dbReference>
<gene>
    <name evidence="1" type="ORF">G7B40_018790</name>
</gene>
<sequence>MRHRDKWLNVQLTEDEMKKLTDYASKEGWTKSQAVREWIKNLPCY</sequence>
<dbReference type="AlphaFoldDB" id="A0AAP5IBC3"/>
<proteinExistence type="predicted"/>
<protein>
    <recommendedName>
        <fullName evidence="3">Ribbon-helix-helix protein CopG domain-containing protein</fullName>
    </recommendedName>
</protein>
<comment type="caution">
    <text evidence="1">The sequence shown here is derived from an EMBL/GenBank/DDBJ whole genome shotgun (WGS) entry which is preliminary data.</text>
</comment>
<evidence type="ECO:0008006" key="3">
    <source>
        <dbReference type="Google" id="ProtNLM"/>
    </source>
</evidence>
<dbReference type="Proteomes" id="UP000667802">
    <property type="component" value="Unassembled WGS sequence"/>
</dbReference>
<evidence type="ECO:0000313" key="1">
    <source>
        <dbReference type="EMBL" id="MDR9896593.1"/>
    </source>
</evidence>
<accession>A0AAP5IBC3</accession>
<organism evidence="1 2">
    <name type="scientific">Aetokthonos hydrillicola Thurmond2011</name>
    <dbReference type="NCBI Taxonomy" id="2712845"/>
    <lineage>
        <taxon>Bacteria</taxon>
        <taxon>Bacillati</taxon>
        <taxon>Cyanobacteriota</taxon>
        <taxon>Cyanophyceae</taxon>
        <taxon>Nostocales</taxon>
        <taxon>Hapalosiphonaceae</taxon>
        <taxon>Aetokthonos</taxon>
    </lineage>
</organism>
<keyword evidence="2" id="KW-1185">Reference proteome</keyword>
<dbReference type="GO" id="GO:0006355">
    <property type="term" value="P:regulation of DNA-templated transcription"/>
    <property type="evidence" value="ECO:0007669"/>
    <property type="project" value="InterPro"/>
</dbReference>
<dbReference type="SUPFAM" id="SSF47598">
    <property type="entry name" value="Ribbon-helix-helix"/>
    <property type="match status" value="1"/>
</dbReference>
<dbReference type="RefSeq" id="WP_310833994.1">
    <property type="nucleotide sequence ID" value="NZ_JAALHA020000008.1"/>
</dbReference>
<reference evidence="2" key="1">
    <citation type="journal article" date="2021" name="Science">
        <title>Hunting the eagle killer: A cyanobacterial neurotoxin causes vacuolar myelinopathy.</title>
        <authorList>
            <person name="Breinlinger S."/>
            <person name="Phillips T.J."/>
            <person name="Haram B.N."/>
            <person name="Mares J."/>
            <person name="Martinez Yerena J.A."/>
            <person name="Hrouzek P."/>
            <person name="Sobotka R."/>
            <person name="Henderson W.M."/>
            <person name="Schmieder P."/>
            <person name="Williams S.M."/>
            <person name="Lauderdale J.D."/>
            <person name="Wilde H.D."/>
            <person name="Gerrin W."/>
            <person name="Kust A."/>
            <person name="Washington J.W."/>
            <person name="Wagner C."/>
            <person name="Geier B."/>
            <person name="Liebeke M."/>
            <person name="Enke H."/>
            <person name="Niedermeyer T.H.J."/>
            <person name="Wilde S.B."/>
        </authorList>
    </citation>
    <scope>NUCLEOTIDE SEQUENCE [LARGE SCALE GENOMIC DNA]</scope>
    <source>
        <strain evidence="2">Thurmond2011</strain>
    </source>
</reference>
<name>A0AAP5IBC3_9CYAN</name>